<dbReference type="CDD" id="cd15482">
    <property type="entry name" value="Sialidase_non-viral"/>
    <property type="match status" value="1"/>
</dbReference>
<feature type="compositionally biased region" description="Basic and acidic residues" evidence="1">
    <location>
        <begin position="29"/>
        <end position="39"/>
    </location>
</feature>
<name>A0ABV5Q071_9ACTN</name>
<protein>
    <recommendedName>
        <fullName evidence="4">Exo-alpha-sialidase</fullName>
    </recommendedName>
</protein>
<feature type="compositionally biased region" description="Pro residues" evidence="1">
    <location>
        <begin position="143"/>
        <end position="156"/>
    </location>
</feature>
<feature type="compositionally biased region" description="Basic and acidic residues" evidence="1">
    <location>
        <begin position="9"/>
        <end position="21"/>
    </location>
</feature>
<gene>
    <name evidence="2" type="ORF">ACFFRN_19805</name>
</gene>
<dbReference type="RefSeq" id="WP_346129201.1">
    <property type="nucleotide sequence ID" value="NZ_BAAAXC010000015.1"/>
</dbReference>
<dbReference type="InterPro" id="IPR015943">
    <property type="entry name" value="WD40/YVTN_repeat-like_dom_sf"/>
</dbReference>
<proteinExistence type="predicted"/>
<feature type="region of interest" description="Disordered" evidence="1">
    <location>
        <begin position="1"/>
        <end position="381"/>
    </location>
</feature>
<comment type="caution">
    <text evidence="2">The sequence shown here is derived from an EMBL/GenBank/DDBJ whole genome shotgun (WGS) entry which is preliminary data.</text>
</comment>
<reference evidence="2 3" key="1">
    <citation type="submission" date="2024-09" db="EMBL/GenBank/DDBJ databases">
        <authorList>
            <person name="Sun Q."/>
            <person name="Mori K."/>
        </authorList>
    </citation>
    <scope>NUCLEOTIDE SEQUENCE [LARGE SCALE GENOMIC DNA]</scope>
    <source>
        <strain evidence="2 3">JCM 3323</strain>
    </source>
</reference>
<dbReference type="EMBL" id="JBHMCE010000006">
    <property type="protein sequence ID" value="MFB9528866.1"/>
    <property type="molecule type" value="Genomic_DNA"/>
</dbReference>
<dbReference type="SUPFAM" id="SSF50939">
    <property type="entry name" value="Sialidases"/>
    <property type="match status" value="1"/>
</dbReference>
<feature type="compositionally biased region" description="Basic and acidic residues" evidence="1">
    <location>
        <begin position="309"/>
        <end position="325"/>
    </location>
</feature>
<organism evidence="2 3">
    <name type="scientific">Nonomuraea roseola</name>
    <dbReference type="NCBI Taxonomy" id="46179"/>
    <lineage>
        <taxon>Bacteria</taxon>
        <taxon>Bacillati</taxon>
        <taxon>Actinomycetota</taxon>
        <taxon>Actinomycetes</taxon>
        <taxon>Streptosporangiales</taxon>
        <taxon>Streptosporangiaceae</taxon>
        <taxon>Nonomuraea</taxon>
    </lineage>
</organism>
<accession>A0ABV5Q071</accession>
<evidence type="ECO:0000256" key="1">
    <source>
        <dbReference type="SAM" id="MobiDB-lite"/>
    </source>
</evidence>
<feature type="compositionally biased region" description="Basic and acidic residues" evidence="1">
    <location>
        <begin position="119"/>
        <end position="137"/>
    </location>
</feature>
<dbReference type="Proteomes" id="UP001589646">
    <property type="component" value="Unassembled WGS sequence"/>
</dbReference>
<dbReference type="SUPFAM" id="SSF110296">
    <property type="entry name" value="Oligoxyloglucan reducing end-specific cellobiohydrolase"/>
    <property type="match status" value="2"/>
</dbReference>
<sequence length="1132" mass="118966">MASGPSEPRSPRRPPDDDPRTPDAGTPDEAGRREGHSAGEARPSGGSGTPEEPRIRHAPPGPRDDHARGLPVASPWGMPPFASPTPEDEPGEGDAAAWPKGRRPYSSPTASPETAQEAGQEREQRRRPRRTVDRPDKLVATGPPRPQPPRPQPPRVEPTGDRPQPPRVEPVGEGPHPPGVEPVGERPHPPGVEPVGERSPSPGAEPVGSRLPPARIEPVGERAADVEGAPRSGEPVAEGQEPVAERDRPTAPHPRPPGIRTGAPPSRAQPYRRPEPAPEPRVERPEPVGDVPEEEVRERVGGPPIPVRPEIEAEPERVHDERHDPDEQEGEEPVRRVGRPPGGRPTRPDLLVASGPPGPAGSAGRHHRGPAPSAIRRSSPVRRRSRLGPVVIVLTLALTVTAGVVAYQWWNSTSTGLRLAAGDGRSGDELFVVPAAGDGSNQKLNDLAAVGASVVAVGSDTTSPLPRPLFLFSPDSGATWQLANVTGSTTTTVQRVVGANGRWLAFGQDGVGDERGLWTSTDGFTWAAVEPSGLQVFRKGDLIHDIARTTSGFVAVGRTVLQDGTPGPVAWHSPDGRAWTRVDSKDIGTPDKVREFRTVVAREDQVVVLAQPAQGGGSVVMRSTDGGRTWVRTATQLPDIAPRQGTLAVLPTRFVLIPTKQRDPAGDVHVYCSPTGAEWAKCGTIGGLGAQSTGVNAVVTHTAGLAAVSQSGLDRYTVYTSTDARTWSKRADLGSMPGATVRGLTMSDSGTLVAGGDQAAADVDNQLVLMTAKDGQPPAQVRLADIKGLTRVARETARVAAADGRFVAAGSASGDAGLWTSTDAVTWKSITLAAPRQQELADLAHGRKGWLAVGTTMPDASSTEPLLVGSSDGRDWKKIEGPARAEGQPYLAMQAVAAGEKGYLIAGEDRAASGTATAALWYTTDLRRFTRVEKLPRGGAGVRIHDVAAGRRAYVAVGGSGGAERESGVVWTSADGLTWKAGERLMPPSATSAGLRQVAWYGERIVAIGTAQVPGARRAFAAVSDDEGASWQYSWLPAEQAAAVHDLASAAQGLVAVGWHGSPGTGDSAAWTSEDGLSWNRQDLTKDRLGGEGLQWLGAVTVTGADVVALGRSTTYNSDHLILWTSTLSSDR</sequence>
<feature type="compositionally biased region" description="Basic and acidic residues" evidence="1">
    <location>
        <begin position="272"/>
        <end position="287"/>
    </location>
</feature>
<keyword evidence="3" id="KW-1185">Reference proteome</keyword>
<dbReference type="InterPro" id="IPR036278">
    <property type="entry name" value="Sialidase_sf"/>
</dbReference>
<dbReference type="Gene3D" id="2.130.10.10">
    <property type="entry name" value="YVTN repeat-like/Quinoprotein amine dehydrogenase"/>
    <property type="match status" value="1"/>
</dbReference>
<evidence type="ECO:0000313" key="3">
    <source>
        <dbReference type="Proteomes" id="UP001589646"/>
    </source>
</evidence>
<evidence type="ECO:0000313" key="2">
    <source>
        <dbReference type="EMBL" id="MFB9528866.1"/>
    </source>
</evidence>
<evidence type="ECO:0008006" key="4">
    <source>
        <dbReference type="Google" id="ProtNLM"/>
    </source>
</evidence>